<dbReference type="AlphaFoldDB" id="A0A0G4GAQ5"/>
<reference evidence="1 2" key="1">
    <citation type="submission" date="2014-11" db="EMBL/GenBank/DDBJ databases">
        <authorList>
            <person name="Zhu J."/>
            <person name="Qi W."/>
            <person name="Song R."/>
        </authorList>
    </citation>
    <scope>NUCLEOTIDE SEQUENCE [LARGE SCALE GENOMIC DNA]</scope>
</reference>
<dbReference type="InParanoid" id="A0A0G4GAQ5"/>
<keyword evidence="2" id="KW-1185">Reference proteome</keyword>
<evidence type="ECO:0000313" key="1">
    <source>
        <dbReference type="EMBL" id="CEM26074.1"/>
    </source>
</evidence>
<protein>
    <submittedName>
        <fullName evidence="1">Uncharacterized protein</fullName>
    </submittedName>
</protein>
<dbReference type="VEuPathDB" id="CryptoDB:Vbra_17287"/>
<name>A0A0G4GAQ5_VITBC</name>
<accession>A0A0G4GAQ5</accession>
<gene>
    <name evidence="1" type="ORF">Vbra_17287</name>
</gene>
<dbReference type="EMBL" id="CDMY01000613">
    <property type="protein sequence ID" value="CEM26074.1"/>
    <property type="molecule type" value="Genomic_DNA"/>
</dbReference>
<proteinExistence type="predicted"/>
<organism evidence="1 2">
    <name type="scientific">Vitrella brassicaformis (strain CCMP3155)</name>
    <dbReference type="NCBI Taxonomy" id="1169540"/>
    <lineage>
        <taxon>Eukaryota</taxon>
        <taxon>Sar</taxon>
        <taxon>Alveolata</taxon>
        <taxon>Colpodellida</taxon>
        <taxon>Vitrellaceae</taxon>
        <taxon>Vitrella</taxon>
    </lineage>
</organism>
<dbReference type="Proteomes" id="UP000041254">
    <property type="component" value="Unassembled WGS sequence"/>
</dbReference>
<sequence>MPANEFGKVDVEREWLIEEQPRNGASNSEATLVAIAACFFVTPPRLPRRAEMKDSIAAGKAGSSSAPSLCPDLWREGLGRAGRSLSRRKASHSRDLLWLFTSSFVCSVGAEPLHQLILLAS</sequence>
<evidence type="ECO:0000313" key="2">
    <source>
        <dbReference type="Proteomes" id="UP000041254"/>
    </source>
</evidence>